<organism evidence="1 2">
    <name type="scientific">Roseofilum capinflatum BLCC-M114</name>
    <dbReference type="NCBI Taxonomy" id="3022440"/>
    <lineage>
        <taxon>Bacteria</taxon>
        <taxon>Bacillati</taxon>
        <taxon>Cyanobacteriota</taxon>
        <taxon>Cyanophyceae</taxon>
        <taxon>Desertifilales</taxon>
        <taxon>Desertifilaceae</taxon>
        <taxon>Roseofilum</taxon>
        <taxon>Roseofilum capinflatum</taxon>
    </lineage>
</organism>
<accession>A0ABT7B3F3</accession>
<gene>
    <name evidence="1" type="ORF">PMG25_04350</name>
</gene>
<dbReference type="Proteomes" id="UP001235849">
    <property type="component" value="Unassembled WGS sequence"/>
</dbReference>
<dbReference type="EMBL" id="JAQOSO010000019">
    <property type="protein sequence ID" value="MDJ1173317.1"/>
    <property type="molecule type" value="Genomic_DNA"/>
</dbReference>
<protein>
    <submittedName>
        <fullName evidence="1">Uncharacterized protein</fullName>
    </submittedName>
</protein>
<feature type="non-terminal residue" evidence="1">
    <location>
        <position position="1"/>
    </location>
</feature>
<name>A0ABT7B3F3_9CYAN</name>
<evidence type="ECO:0000313" key="1">
    <source>
        <dbReference type="EMBL" id="MDJ1173317.1"/>
    </source>
</evidence>
<dbReference type="RefSeq" id="WP_283765687.1">
    <property type="nucleotide sequence ID" value="NZ_JAQOSO010000019.1"/>
</dbReference>
<sequence length="69" mass="8011">TFLLKIAPDFENPLLKKGDFLVPPLLRGVRGDLSNVLHYRHEFRCAGEAIPRMVVPKRRMDRVLMMFMG</sequence>
<evidence type="ECO:0000313" key="2">
    <source>
        <dbReference type="Proteomes" id="UP001235849"/>
    </source>
</evidence>
<keyword evidence="2" id="KW-1185">Reference proteome</keyword>
<comment type="caution">
    <text evidence="1">The sequence shown here is derived from an EMBL/GenBank/DDBJ whole genome shotgun (WGS) entry which is preliminary data.</text>
</comment>
<reference evidence="1 2" key="1">
    <citation type="submission" date="2023-01" db="EMBL/GenBank/DDBJ databases">
        <title>Novel diversity within Roseofilum (Cyanobacteria; Desertifilaceae) from marine benthic mats with descriptions of four novel species.</title>
        <authorList>
            <person name="Wang Y."/>
            <person name="Berthold D.E."/>
            <person name="Hu J."/>
            <person name="Lefler F.W."/>
            <person name="Laughinghouse H.D. IV."/>
        </authorList>
    </citation>
    <scope>NUCLEOTIDE SEQUENCE [LARGE SCALE GENOMIC DNA]</scope>
    <source>
        <strain evidence="1 2">BLCC-M114</strain>
    </source>
</reference>
<proteinExistence type="predicted"/>